<proteinExistence type="predicted"/>
<reference evidence="1 2" key="1">
    <citation type="journal article" date="2018" name="Sci. Rep.">
        <title>Characterisation of pathogen-specific regions and novel effector candidates in Fusarium oxysporum f. sp. cepae.</title>
        <authorList>
            <person name="Armitage A.D."/>
            <person name="Taylor A."/>
            <person name="Sobczyk M.K."/>
            <person name="Baxter L."/>
            <person name="Greenfield B.P."/>
            <person name="Bates H.J."/>
            <person name="Wilson F."/>
            <person name="Jackson A.C."/>
            <person name="Ott S."/>
            <person name="Harrison R.J."/>
            <person name="Clarkson J.P."/>
        </authorList>
    </citation>
    <scope>NUCLEOTIDE SEQUENCE [LARGE SCALE GENOMIC DNA]</scope>
    <source>
        <strain evidence="1 2">Fo_A28</strain>
    </source>
</reference>
<evidence type="ECO:0000313" key="1">
    <source>
        <dbReference type="EMBL" id="RKK97056.1"/>
    </source>
</evidence>
<protein>
    <submittedName>
        <fullName evidence="1">Uncharacterized protein</fullName>
    </submittedName>
</protein>
<organism evidence="1 2">
    <name type="scientific">Fusarium oxysporum</name>
    <name type="common">Fusarium vascular wilt</name>
    <dbReference type="NCBI Taxonomy" id="5507"/>
    <lineage>
        <taxon>Eukaryota</taxon>
        <taxon>Fungi</taxon>
        <taxon>Dikarya</taxon>
        <taxon>Ascomycota</taxon>
        <taxon>Pezizomycotina</taxon>
        <taxon>Sordariomycetes</taxon>
        <taxon>Hypocreomycetidae</taxon>
        <taxon>Hypocreales</taxon>
        <taxon>Nectriaceae</taxon>
        <taxon>Fusarium</taxon>
        <taxon>Fusarium oxysporum species complex</taxon>
    </lineage>
</organism>
<dbReference type="Proteomes" id="UP000285860">
    <property type="component" value="Unassembled WGS sequence"/>
</dbReference>
<sequence length="33" mass="3227">MGTDDVAALLATLTDSVVRNPSSPPSTAGLPAT</sequence>
<comment type="caution">
    <text evidence="1">The sequence shown here is derived from an EMBL/GenBank/DDBJ whole genome shotgun (WGS) entry which is preliminary data.</text>
</comment>
<evidence type="ECO:0000313" key="2">
    <source>
        <dbReference type="Proteomes" id="UP000285860"/>
    </source>
</evidence>
<dbReference type="EMBL" id="MRCY01000115">
    <property type="protein sequence ID" value="RKK97056.1"/>
    <property type="molecule type" value="Genomic_DNA"/>
</dbReference>
<gene>
    <name evidence="1" type="ORF">BFJ68_g14150</name>
</gene>
<accession>A0A420PX08</accession>
<dbReference type="AlphaFoldDB" id="A0A420PX08"/>
<name>A0A420PX08_FUSOX</name>